<gene>
    <name evidence="2" type="ORF">CSSPTR1EN2_LOCUS977</name>
</gene>
<keyword evidence="1" id="KW-0812">Transmembrane</keyword>
<evidence type="ECO:0000313" key="3">
    <source>
        <dbReference type="Proteomes" id="UP001497512"/>
    </source>
</evidence>
<evidence type="ECO:0000313" key="2">
    <source>
        <dbReference type="EMBL" id="CAK9190612.1"/>
    </source>
</evidence>
<accession>A0ABP0TDM5</accession>
<feature type="transmembrane region" description="Helical" evidence="1">
    <location>
        <begin position="24"/>
        <end position="42"/>
    </location>
</feature>
<name>A0ABP0TDM5_9BRYO</name>
<protein>
    <submittedName>
        <fullName evidence="2">Uncharacterized protein</fullName>
    </submittedName>
</protein>
<sequence>MGSSNNEAEDGDPINEDVGSDVDVVVVNLADVGLMSMLWWSIWHMSVQCQCCGGRFGKCRFDVDVVVVELADVGLMSMLWWSIWRMSVAQP</sequence>
<organism evidence="2 3">
    <name type="scientific">Sphagnum troendelagicum</name>
    <dbReference type="NCBI Taxonomy" id="128251"/>
    <lineage>
        <taxon>Eukaryota</taxon>
        <taxon>Viridiplantae</taxon>
        <taxon>Streptophyta</taxon>
        <taxon>Embryophyta</taxon>
        <taxon>Bryophyta</taxon>
        <taxon>Sphagnophytina</taxon>
        <taxon>Sphagnopsida</taxon>
        <taxon>Sphagnales</taxon>
        <taxon>Sphagnaceae</taxon>
        <taxon>Sphagnum</taxon>
    </lineage>
</organism>
<reference evidence="2 3" key="1">
    <citation type="submission" date="2024-02" db="EMBL/GenBank/DDBJ databases">
        <authorList>
            <consortium name="ELIXIR-Norway"/>
            <consortium name="Elixir Norway"/>
        </authorList>
    </citation>
    <scope>NUCLEOTIDE SEQUENCE [LARGE SCALE GENOMIC DNA]</scope>
</reference>
<feature type="transmembrane region" description="Helical" evidence="1">
    <location>
        <begin position="63"/>
        <end position="83"/>
    </location>
</feature>
<keyword evidence="3" id="KW-1185">Reference proteome</keyword>
<dbReference type="Proteomes" id="UP001497512">
    <property type="component" value="Chromosome 1"/>
</dbReference>
<evidence type="ECO:0000256" key="1">
    <source>
        <dbReference type="SAM" id="Phobius"/>
    </source>
</evidence>
<proteinExistence type="predicted"/>
<dbReference type="EMBL" id="OZ019893">
    <property type="protein sequence ID" value="CAK9190612.1"/>
    <property type="molecule type" value="Genomic_DNA"/>
</dbReference>
<keyword evidence="1" id="KW-0472">Membrane</keyword>
<keyword evidence="1" id="KW-1133">Transmembrane helix</keyword>